<dbReference type="AlphaFoldDB" id="A0A510X8D0"/>
<evidence type="ECO:0000256" key="3">
    <source>
        <dbReference type="ARBA" id="ARBA00023163"/>
    </source>
</evidence>
<gene>
    <name evidence="5" type="ORF">HPA02_19850</name>
</gene>
<organism evidence="5 6">
    <name type="scientific">Bisbaumannia pacifica</name>
    <dbReference type="NCBI Taxonomy" id="77098"/>
    <lineage>
        <taxon>Bacteria</taxon>
        <taxon>Pseudomonadati</taxon>
        <taxon>Pseudomonadota</taxon>
        <taxon>Gammaproteobacteria</taxon>
        <taxon>Oceanospirillales</taxon>
        <taxon>Halomonadaceae</taxon>
        <taxon>Bisbaumannia</taxon>
    </lineage>
</organism>
<sequence>MTRPTPPSERWPTLLAGVADCVEALGGADFEARLLALLREGARIEQCMIFAYDAAEGVDCLLADNARQPRLADRLARLYTEGLFRNDPNYRRLADNALPTLELAPMRAEAMPESYRGSLFAFPDLVDKVALTLREAEGAYTLNLYRGREAGPFDADDLATLDALAPLLASLIRRHYGAPRPAEVRLTPEEEAVLAPLSERERQLCLRLLRGHTLKSAAAELEVALSTAETYRKRAYAKLGIPSKARLIALCRRQ</sequence>
<dbReference type="OrthoDB" id="343383at2"/>
<reference evidence="5 6" key="1">
    <citation type="submission" date="2019-07" db="EMBL/GenBank/DDBJ databases">
        <title>Whole genome shotgun sequence of Halomonas pacifica NBRC 102220.</title>
        <authorList>
            <person name="Hosoyama A."/>
            <person name="Uohara A."/>
            <person name="Ohji S."/>
            <person name="Ichikawa N."/>
        </authorList>
    </citation>
    <scope>NUCLEOTIDE SEQUENCE [LARGE SCALE GENOMIC DNA]</scope>
    <source>
        <strain evidence="5 6">NBRC 102220</strain>
    </source>
</reference>
<name>A0A510X8D0_9GAMM</name>
<keyword evidence="2" id="KW-0238">DNA-binding</keyword>
<dbReference type="InterPro" id="IPR036388">
    <property type="entry name" value="WH-like_DNA-bd_sf"/>
</dbReference>
<dbReference type="PANTHER" id="PTHR44688:SF16">
    <property type="entry name" value="DNA-BINDING TRANSCRIPTIONAL ACTIVATOR DEVR_DOSR"/>
    <property type="match status" value="1"/>
</dbReference>
<dbReference type="RefSeq" id="WP_146803044.1">
    <property type="nucleotide sequence ID" value="NZ_BJUK01000020.1"/>
</dbReference>
<evidence type="ECO:0000256" key="1">
    <source>
        <dbReference type="ARBA" id="ARBA00023015"/>
    </source>
</evidence>
<dbReference type="InterPro" id="IPR016032">
    <property type="entry name" value="Sig_transdc_resp-reg_C-effctor"/>
</dbReference>
<evidence type="ECO:0000313" key="6">
    <source>
        <dbReference type="Proteomes" id="UP000321275"/>
    </source>
</evidence>
<protein>
    <submittedName>
        <fullName evidence="5">Helix-turn-helix transcriptional regulator</fullName>
    </submittedName>
</protein>
<dbReference type="PANTHER" id="PTHR44688">
    <property type="entry name" value="DNA-BINDING TRANSCRIPTIONAL ACTIVATOR DEVR_DOSR"/>
    <property type="match status" value="1"/>
</dbReference>
<dbReference type="PRINTS" id="PR00038">
    <property type="entry name" value="HTHLUXR"/>
</dbReference>
<evidence type="ECO:0000313" key="5">
    <source>
        <dbReference type="EMBL" id="GEK47702.1"/>
    </source>
</evidence>
<keyword evidence="6" id="KW-1185">Reference proteome</keyword>
<proteinExistence type="predicted"/>
<dbReference type="Pfam" id="PF00196">
    <property type="entry name" value="GerE"/>
    <property type="match status" value="1"/>
</dbReference>
<evidence type="ECO:0000259" key="4">
    <source>
        <dbReference type="PROSITE" id="PS50043"/>
    </source>
</evidence>
<dbReference type="Proteomes" id="UP000321275">
    <property type="component" value="Unassembled WGS sequence"/>
</dbReference>
<dbReference type="SUPFAM" id="SSF46894">
    <property type="entry name" value="C-terminal effector domain of the bipartite response regulators"/>
    <property type="match status" value="1"/>
</dbReference>
<dbReference type="EMBL" id="BJUK01000020">
    <property type="protein sequence ID" value="GEK47702.1"/>
    <property type="molecule type" value="Genomic_DNA"/>
</dbReference>
<keyword evidence="3" id="KW-0804">Transcription</keyword>
<comment type="caution">
    <text evidence="5">The sequence shown here is derived from an EMBL/GenBank/DDBJ whole genome shotgun (WGS) entry which is preliminary data.</text>
</comment>
<feature type="domain" description="HTH luxR-type" evidence="4">
    <location>
        <begin position="190"/>
        <end position="254"/>
    </location>
</feature>
<dbReference type="PROSITE" id="PS50043">
    <property type="entry name" value="HTH_LUXR_2"/>
    <property type="match status" value="1"/>
</dbReference>
<accession>A0A510X8D0</accession>
<dbReference type="Gene3D" id="1.10.10.10">
    <property type="entry name" value="Winged helix-like DNA-binding domain superfamily/Winged helix DNA-binding domain"/>
    <property type="match status" value="1"/>
</dbReference>
<dbReference type="SMART" id="SM00421">
    <property type="entry name" value="HTH_LUXR"/>
    <property type="match status" value="1"/>
</dbReference>
<dbReference type="GO" id="GO:0006355">
    <property type="term" value="P:regulation of DNA-templated transcription"/>
    <property type="evidence" value="ECO:0007669"/>
    <property type="project" value="InterPro"/>
</dbReference>
<keyword evidence="1" id="KW-0805">Transcription regulation</keyword>
<dbReference type="InterPro" id="IPR000792">
    <property type="entry name" value="Tscrpt_reg_LuxR_C"/>
</dbReference>
<evidence type="ECO:0000256" key="2">
    <source>
        <dbReference type="ARBA" id="ARBA00023125"/>
    </source>
</evidence>
<dbReference type="GO" id="GO:0003677">
    <property type="term" value="F:DNA binding"/>
    <property type="evidence" value="ECO:0007669"/>
    <property type="project" value="UniProtKB-KW"/>
</dbReference>